<evidence type="ECO:0000256" key="1">
    <source>
        <dbReference type="SAM" id="Phobius"/>
    </source>
</evidence>
<dbReference type="Proteomes" id="UP000274131">
    <property type="component" value="Unassembled WGS sequence"/>
</dbReference>
<dbReference type="SUPFAM" id="SSF81321">
    <property type="entry name" value="Family A G protein-coupled receptor-like"/>
    <property type="match status" value="1"/>
</dbReference>
<dbReference type="AlphaFoldDB" id="A0A0N4VIJ7"/>
<reference evidence="2 3" key="2">
    <citation type="submission" date="2018-10" db="EMBL/GenBank/DDBJ databases">
        <authorList>
            <consortium name="Pathogen Informatics"/>
        </authorList>
    </citation>
    <scope>NUCLEOTIDE SEQUENCE [LARGE SCALE GENOMIC DNA]</scope>
</reference>
<evidence type="ECO:0000313" key="3">
    <source>
        <dbReference type="Proteomes" id="UP000274131"/>
    </source>
</evidence>
<keyword evidence="1" id="KW-0472">Membrane</keyword>
<feature type="transmembrane region" description="Helical" evidence="1">
    <location>
        <begin position="20"/>
        <end position="45"/>
    </location>
</feature>
<dbReference type="WBParaSite" id="EVEC_0001065001-mRNA-1">
    <property type="protein sequence ID" value="EVEC_0001065001-mRNA-1"/>
    <property type="gene ID" value="EVEC_0001065001"/>
</dbReference>
<sequence length="203" mass="23312">MFYNESFSCFEKLRLTKSERLFAGILYTTLTTISLLLNCLVICVILEERKTTLKLVVYKMVISLCASSIVYVCCNYIVMLPCTFRECINYSDTLMVTVSAFNTVGYYTSSWTSLYIAFERITLFIIQFLVICISQWFSSFFFYMVPYGSLALNITSIGNTAANPIILLIFNNTMHKGLRSLLRLRKNPKIVSVFPHSLFCLLL</sequence>
<keyword evidence="1" id="KW-0812">Transmembrane</keyword>
<evidence type="ECO:0000313" key="2">
    <source>
        <dbReference type="EMBL" id="VDD95242.1"/>
    </source>
</evidence>
<keyword evidence="1" id="KW-1133">Transmembrane helix</keyword>
<proteinExistence type="predicted"/>
<protein>
    <submittedName>
        <fullName evidence="4">G_PROTEIN_RECEP_F1_2 domain-containing protein</fullName>
    </submittedName>
</protein>
<accession>A0A0N4VIJ7</accession>
<dbReference type="EMBL" id="UXUI01010446">
    <property type="protein sequence ID" value="VDD95242.1"/>
    <property type="molecule type" value="Genomic_DNA"/>
</dbReference>
<keyword evidence="3" id="KW-1185">Reference proteome</keyword>
<feature type="transmembrane region" description="Helical" evidence="1">
    <location>
        <begin position="150"/>
        <end position="170"/>
    </location>
</feature>
<dbReference type="Gene3D" id="1.20.1070.10">
    <property type="entry name" value="Rhodopsin 7-helix transmembrane proteins"/>
    <property type="match status" value="1"/>
</dbReference>
<feature type="transmembrane region" description="Helical" evidence="1">
    <location>
        <begin position="90"/>
        <end position="109"/>
    </location>
</feature>
<evidence type="ECO:0000313" key="4">
    <source>
        <dbReference type="WBParaSite" id="EVEC_0001065001-mRNA-1"/>
    </source>
</evidence>
<name>A0A0N4VIJ7_ENTVE</name>
<feature type="transmembrane region" description="Helical" evidence="1">
    <location>
        <begin position="121"/>
        <end position="144"/>
    </location>
</feature>
<reference evidence="4" key="1">
    <citation type="submission" date="2017-02" db="UniProtKB">
        <authorList>
            <consortium name="WormBaseParasite"/>
        </authorList>
    </citation>
    <scope>IDENTIFICATION</scope>
</reference>
<feature type="transmembrane region" description="Helical" evidence="1">
    <location>
        <begin position="57"/>
        <end position="78"/>
    </location>
</feature>
<gene>
    <name evidence="2" type="ORF">EVEC_LOCUS9993</name>
</gene>
<dbReference type="OrthoDB" id="5824413at2759"/>
<organism evidence="4">
    <name type="scientific">Enterobius vermicularis</name>
    <name type="common">Human pinworm</name>
    <dbReference type="NCBI Taxonomy" id="51028"/>
    <lineage>
        <taxon>Eukaryota</taxon>
        <taxon>Metazoa</taxon>
        <taxon>Ecdysozoa</taxon>
        <taxon>Nematoda</taxon>
        <taxon>Chromadorea</taxon>
        <taxon>Rhabditida</taxon>
        <taxon>Spirurina</taxon>
        <taxon>Oxyuridomorpha</taxon>
        <taxon>Oxyuroidea</taxon>
        <taxon>Oxyuridae</taxon>
        <taxon>Enterobius</taxon>
    </lineage>
</organism>